<keyword evidence="4" id="KW-0547">Nucleotide-binding</keyword>
<dbReference type="GO" id="GO:0005524">
    <property type="term" value="F:ATP binding"/>
    <property type="evidence" value="ECO:0007669"/>
    <property type="project" value="UniProtKB-KW"/>
</dbReference>
<feature type="transmembrane region" description="Helical" evidence="8">
    <location>
        <begin position="291"/>
        <end position="309"/>
    </location>
</feature>
<keyword evidence="7 8" id="KW-0472">Membrane</keyword>
<keyword evidence="6 8" id="KW-1133">Transmembrane helix</keyword>
<dbReference type="InterPro" id="IPR036640">
    <property type="entry name" value="ABC1_TM_sf"/>
</dbReference>
<dbReference type="PROSITE" id="PS50929">
    <property type="entry name" value="ABC_TM1F"/>
    <property type="match status" value="1"/>
</dbReference>
<comment type="subcellular location">
    <subcellularLocation>
        <location evidence="1">Cell membrane</location>
        <topology evidence="1">Multi-pass membrane protein</topology>
    </subcellularLocation>
</comment>
<dbReference type="SMART" id="SM00382">
    <property type="entry name" value="AAA"/>
    <property type="match status" value="1"/>
</dbReference>
<keyword evidence="5 11" id="KW-0067">ATP-binding</keyword>
<feature type="transmembrane region" description="Helical" evidence="8">
    <location>
        <begin position="164"/>
        <end position="184"/>
    </location>
</feature>
<dbReference type="Pfam" id="PF00005">
    <property type="entry name" value="ABC_tran"/>
    <property type="match status" value="1"/>
</dbReference>
<dbReference type="InterPro" id="IPR017871">
    <property type="entry name" value="ABC_transporter-like_CS"/>
</dbReference>
<proteinExistence type="predicted"/>
<dbReference type="InterPro" id="IPR039421">
    <property type="entry name" value="Type_1_exporter"/>
</dbReference>
<comment type="caution">
    <text evidence="11">The sequence shown here is derived from an EMBL/GenBank/DDBJ whole genome shotgun (WGS) entry which is preliminary data.</text>
</comment>
<evidence type="ECO:0000256" key="6">
    <source>
        <dbReference type="ARBA" id="ARBA00022989"/>
    </source>
</evidence>
<feature type="domain" description="ABC transporter" evidence="9">
    <location>
        <begin position="360"/>
        <end position="575"/>
    </location>
</feature>
<evidence type="ECO:0000256" key="2">
    <source>
        <dbReference type="ARBA" id="ARBA00022475"/>
    </source>
</evidence>
<evidence type="ECO:0000256" key="8">
    <source>
        <dbReference type="SAM" id="Phobius"/>
    </source>
</evidence>
<feature type="transmembrane region" description="Helical" evidence="8">
    <location>
        <begin position="46"/>
        <end position="72"/>
    </location>
</feature>
<evidence type="ECO:0000313" key="12">
    <source>
        <dbReference type="Proteomes" id="UP000540787"/>
    </source>
</evidence>
<dbReference type="PANTHER" id="PTHR24221">
    <property type="entry name" value="ATP-BINDING CASSETTE SUB-FAMILY B"/>
    <property type="match status" value="1"/>
</dbReference>
<dbReference type="InterPro" id="IPR003439">
    <property type="entry name" value="ABC_transporter-like_ATP-bd"/>
</dbReference>
<dbReference type="SUPFAM" id="SSF52540">
    <property type="entry name" value="P-loop containing nucleoside triphosphate hydrolases"/>
    <property type="match status" value="1"/>
</dbReference>
<dbReference type="GO" id="GO:0140359">
    <property type="term" value="F:ABC-type transporter activity"/>
    <property type="evidence" value="ECO:0007669"/>
    <property type="project" value="InterPro"/>
</dbReference>
<reference evidence="11 12" key="1">
    <citation type="submission" date="2020-08" db="EMBL/GenBank/DDBJ databases">
        <title>The Agave Microbiome: Exploring the role of microbial communities in plant adaptations to desert environments.</title>
        <authorList>
            <person name="Partida-Martinez L.P."/>
        </authorList>
    </citation>
    <scope>NUCLEOTIDE SEQUENCE [LARGE SCALE GENOMIC DNA]</scope>
    <source>
        <strain evidence="11 12">AT3.2</strain>
    </source>
</reference>
<keyword evidence="2" id="KW-1003">Cell membrane</keyword>
<dbReference type="InterPro" id="IPR027417">
    <property type="entry name" value="P-loop_NTPase"/>
</dbReference>
<feature type="transmembrane region" description="Helical" evidence="8">
    <location>
        <begin position="21"/>
        <end position="40"/>
    </location>
</feature>
<organism evidence="11 12">
    <name type="scientific">Massilia aurea</name>
    <dbReference type="NCBI Taxonomy" id="373040"/>
    <lineage>
        <taxon>Bacteria</taxon>
        <taxon>Pseudomonadati</taxon>
        <taxon>Pseudomonadota</taxon>
        <taxon>Betaproteobacteria</taxon>
        <taxon>Burkholderiales</taxon>
        <taxon>Oxalobacteraceae</taxon>
        <taxon>Telluria group</taxon>
        <taxon>Massilia</taxon>
    </lineage>
</organism>
<evidence type="ECO:0000256" key="7">
    <source>
        <dbReference type="ARBA" id="ARBA00023136"/>
    </source>
</evidence>
<feature type="domain" description="ABC transmembrane type-1" evidence="10">
    <location>
        <begin position="23"/>
        <end position="318"/>
    </location>
</feature>
<dbReference type="EMBL" id="JACHBX010000002">
    <property type="protein sequence ID" value="MBB6133906.1"/>
    <property type="molecule type" value="Genomic_DNA"/>
</dbReference>
<dbReference type="Gene3D" id="1.20.1560.10">
    <property type="entry name" value="ABC transporter type 1, transmembrane domain"/>
    <property type="match status" value="1"/>
</dbReference>
<evidence type="ECO:0000256" key="4">
    <source>
        <dbReference type="ARBA" id="ARBA00022741"/>
    </source>
</evidence>
<evidence type="ECO:0000256" key="1">
    <source>
        <dbReference type="ARBA" id="ARBA00004651"/>
    </source>
</evidence>
<dbReference type="PANTHER" id="PTHR24221:SF654">
    <property type="entry name" value="ATP-BINDING CASSETTE SUB-FAMILY B MEMBER 6"/>
    <property type="match status" value="1"/>
</dbReference>
<dbReference type="GO" id="GO:0016887">
    <property type="term" value="F:ATP hydrolysis activity"/>
    <property type="evidence" value="ECO:0007669"/>
    <property type="project" value="InterPro"/>
</dbReference>
<feature type="transmembrane region" description="Helical" evidence="8">
    <location>
        <begin position="135"/>
        <end position="158"/>
    </location>
</feature>
<evidence type="ECO:0000313" key="11">
    <source>
        <dbReference type="EMBL" id="MBB6133906.1"/>
    </source>
</evidence>
<evidence type="ECO:0000256" key="3">
    <source>
        <dbReference type="ARBA" id="ARBA00022692"/>
    </source>
</evidence>
<evidence type="ECO:0000256" key="5">
    <source>
        <dbReference type="ARBA" id="ARBA00022840"/>
    </source>
</evidence>
<accession>A0A7W9WZV9</accession>
<dbReference type="InterPro" id="IPR011527">
    <property type="entry name" value="ABC1_TM_dom"/>
</dbReference>
<gene>
    <name evidence="11" type="ORF">HD842_002048</name>
</gene>
<dbReference type="AlphaFoldDB" id="A0A7W9WZV9"/>
<dbReference type="InterPro" id="IPR003593">
    <property type="entry name" value="AAA+_ATPase"/>
</dbReference>
<feature type="transmembrane region" description="Helical" evidence="8">
    <location>
        <begin position="251"/>
        <end position="271"/>
    </location>
</feature>
<protein>
    <submittedName>
        <fullName evidence="11">ATP-binding cassette subfamily C protein CydC</fullName>
    </submittedName>
</protein>
<dbReference type="SUPFAM" id="SSF90123">
    <property type="entry name" value="ABC transporter transmembrane region"/>
    <property type="match status" value="1"/>
</dbReference>
<dbReference type="GO" id="GO:0005886">
    <property type="term" value="C:plasma membrane"/>
    <property type="evidence" value="ECO:0007669"/>
    <property type="project" value="UniProtKB-SubCell"/>
</dbReference>
<dbReference type="RefSeq" id="WP_183554024.1">
    <property type="nucleotide sequence ID" value="NZ_JACHBX010000002.1"/>
</dbReference>
<dbReference type="PROSITE" id="PS50893">
    <property type="entry name" value="ABC_TRANSPORTER_2"/>
    <property type="match status" value="1"/>
</dbReference>
<dbReference type="Proteomes" id="UP000540787">
    <property type="component" value="Unassembled WGS sequence"/>
</dbReference>
<keyword evidence="12" id="KW-1185">Reference proteome</keyword>
<dbReference type="PROSITE" id="PS00211">
    <property type="entry name" value="ABC_TRANSPORTER_1"/>
    <property type="match status" value="1"/>
</dbReference>
<evidence type="ECO:0000259" key="10">
    <source>
        <dbReference type="PROSITE" id="PS50929"/>
    </source>
</evidence>
<dbReference type="Gene3D" id="3.40.50.300">
    <property type="entry name" value="P-loop containing nucleotide triphosphate hydrolases"/>
    <property type="match status" value="1"/>
</dbReference>
<name>A0A7W9WZV9_9BURK</name>
<sequence>MKRNNDMQPVLSLFIRTGGRRLALGAGLSTLVVLAGMALLGTSGWFITSAALAGSAVMFNVFVPSAAIRLLALGRTFGRYAERTVTHDATFGVLAALRERLFRGWATPDAARALLRRPSRLLFRLTGDIDALESIYLRLIVPAGAACGAALLAGLVLANLDWRLGLAMFVWLLAVGWGVTLLVARLARPVALRRVRALERLRAQAIDLVAGQTDLALAGRLPAQCDQLARLDMTLARHDAALHRLDTGAGWLYAVGGHVTVAAVLLAVGALAQQVASHPAQQQVQQLGAPAAALALLIALAALEPFAALRRGAIEAGRSWLAMRRVAPRLRQQDDANVPAPPGTGTGIGTGTGTGTALLLHAATVFHPGRTGAALHAVDLRIAVGEGVAVVGSSGVGKSTLLALAAGELAAQAGQVWARPATWLTQRTELFCDSLRDNLRLADPAATDGQLWAALQAAGLEQDVRGFAQGLDTLLGEGGLGLSGGQSRRLALARLLLRRADFWLLDEPTEALDGATAADVLARLARHASGRTLLVATHLRREAGLADRLLVMKDGRIDADLRRGTPAFDAALDTLRQH</sequence>
<evidence type="ECO:0000259" key="9">
    <source>
        <dbReference type="PROSITE" id="PS50893"/>
    </source>
</evidence>
<keyword evidence="3 8" id="KW-0812">Transmembrane</keyword>